<reference evidence="2" key="1">
    <citation type="submission" date="2016-07" db="EMBL/GenBank/DDBJ databases">
        <authorList>
            <person name="Florea S."/>
            <person name="Webb J.S."/>
            <person name="Jaromczyk J."/>
            <person name="Schardl C.L."/>
        </authorList>
    </citation>
    <scope>NUCLEOTIDE SEQUENCE [LARGE SCALE GENOMIC DNA]</scope>
    <source>
        <strain evidence="2">CY1</strain>
    </source>
</reference>
<evidence type="ECO:0000313" key="1">
    <source>
        <dbReference type="EMBL" id="OPH56250.1"/>
    </source>
</evidence>
<dbReference type="OrthoDB" id="2629801at2"/>
<dbReference type="Proteomes" id="UP000190626">
    <property type="component" value="Unassembled WGS sequence"/>
</dbReference>
<accession>A0A1V4HIU9</accession>
<protein>
    <submittedName>
        <fullName evidence="1">Uncharacterized protein</fullName>
    </submittedName>
</protein>
<keyword evidence="2" id="KW-1185">Reference proteome</keyword>
<name>A0A1V4HIU9_9BACL</name>
<evidence type="ECO:0000313" key="2">
    <source>
        <dbReference type="Proteomes" id="UP000190626"/>
    </source>
</evidence>
<proteinExistence type="predicted"/>
<dbReference type="STRING" id="1469647.BC351_29160"/>
<dbReference type="EMBL" id="MBTG01000017">
    <property type="protein sequence ID" value="OPH56250.1"/>
    <property type="molecule type" value="Genomic_DNA"/>
</dbReference>
<comment type="caution">
    <text evidence="1">The sequence shown here is derived from an EMBL/GenBank/DDBJ whole genome shotgun (WGS) entry which is preliminary data.</text>
</comment>
<gene>
    <name evidence="1" type="ORF">BC351_29160</name>
</gene>
<sequence>MGKNQMVQKEADELVAKFLSGNTNPGLGTKNLFKDIYYLRGDEGARVFYKMANGEMQILAKASKANEDKVIKILTDIYGK</sequence>
<organism evidence="1 2">
    <name type="scientific">Paenibacillus ferrarius</name>
    <dbReference type="NCBI Taxonomy" id="1469647"/>
    <lineage>
        <taxon>Bacteria</taxon>
        <taxon>Bacillati</taxon>
        <taxon>Bacillota</taxon>
        <taxon>Bacilli</taxon>
        <taxon>Bacillales</taxon>
        <taxon>Paenibacillaceae</taxon>
        <taxon>Paenibacillus</taxon>
    </lineage>
</organism>
<dbReference type="AlphaFoldDB" id="A0A1V4HIU9"/>